<organism evidence="8 9">
    <name type="scientific">Coilia grayii</name>
    <name type="common">Gray's grenadier anchovy</name>
    <dbReference type="NCBI Taxonomy" id="363190"/>
    <lineage>
        <taxon>Eukaryota</taxon>
        <taxon>Metazoa</taxon>
        <taxon>Chordata</taxon>
        <taxon>Craniata</taxon>
        <taxon>Vertebrata</taxon>
        <taxon>Euteleostomi</taxon>
        <taxon>Actinopterygii</taxon>
        <taxon>Neopterygii</taxon>
        <taxon>Teleostei</taxon>
        <taxon>Clupei</taxon>
        <taxon>Clupeiformes</taxon>
        <taxon>Clupeoidei</taxon>
        <taxon>Engraulidae</taxon>
        <taxon>Coilinae</taxon>
        <taxon>Coilia</taxon>
    </lineage>
</organism>
<evidence type="ECO:0000256" key="3">
    <source>
        <dbReference type="ARBA" id="ARBA00023015"/>
    </source>
</evidence>
<proteinExistence type="predicted"/>
<dbReference type="AlphaFoldDB" id="A0ABD1IXS1"/>
<evidence type="ECO:0000256" key="5">
    <source>
        <dbReference type="ARBA" id="ARBA00023242"/>
    </source>
</evidence>
<keyword evidence="2" id="KW-0678">Repressor</keyword>
<name>A0ABD1IXS1_9TELE</name>
<keyword evidence="3" id="KW-0805">Transcription regulation</keyword>
<keyword evidence="4" id="KW-0804">Transcription</keyword>
<dbReference type="InterPro" id="IPR036638">
    <property type="entry name" value="HLH_DNA-bd_sf"/>
</dbReference>
<feature type="region of interest" description="Disordered" evidence="6">
    <location>
        <begin position="170"/>
        <end position="208"/>
    </location>
</feature>
<reference evidence="8 9" key="1">
    <citation type="submission" date="2024-09" db="EMBL/GenBank/DDBJ databases">
        <title>A chromosome-level genome assembly of Gray's grenadier anchovy, Coilia grayii.</title>
        <authorList>
            <person name="Fu Z."/>
        </authorList>
    </citation>
    <scope>NUCLEOTIDE SEQUENCE [LARGE SCALE GENOMIC DNA]</scope>
    <source>
        <strain evidence="8">G4</strain>
        <tissue evidence="8">Muscle</tissue>
    </source>
</reference>
<evidence type="ECO:0000256" key="6">
    <source>
        <dbReference type="SAM" id="MobiDB-lite"/>
    </source>
</evidence>
<evidence type="ECO:0000259" key="7">
    <source>
        <dbReference type="PROSITE" id="PS50888"/>
    </source>
</evidence>
<keyword evidence="5" id="KW-0539">Nucleus</keyword>
<keyword evidence="9" id="KW-1185">Reference proteome</keyword>
<dbReference type="GO" id="GO:0005634">
    <property type="term" value="C:nucleus"/>
    <property type="evidence" value="ECO:0007669"/>
    <property type="project" value="UniProtKB-SubCell"/>
</dbReference>
<gene>
    <name evidence="8" type="ORF">ACEWY4_025148</name>
</gene>
<sequence length="208" mass="23720">MSSVMSLKQKQRAHRKSSKPMMERRRRARINACLAQLHTLLTQARATQICRRSRLEKADILELTVRHIKSLTSKKTDATLWSQFYSGYTDCAREASRFLSVSSGHPLRSTTIHPSAEISAVNTGKVDCLDNQLNSRWPSPALCKMCTFNVAEKRFNSAPKQVCSHVVQQRQRSAETTTRRESLPQVVSQKMKTEHKPGIGNTDVWRPW</sequence>
<evidence type="ECO:0000313" key="8">
    <source>
        <dbReference type="EMBL" id="KAL2079404.1"/>
    </source>
</evidence>
<feature type="region of interest" description="Disordered" evidence="6">
    <location>
        <begin position="1"/>
        <end position="24"/>
    </location>
</feature>
<accession>A0ABD1IXS1</accession>
<feature type="compositionally biased region" description="Basic residues" evidence="6">
    <location>
        <begin position="9"/>
        <end position="24"/>
    </location>
</feature>
<dbReference type="SUPFAM" id="SSF158457">
    <property type="entry name" value="Orange domain-like"/>
    <property type="match status" value="1"/>
</dbReference>
<dbReference type="EMBL" id="JBHFQA010000022">
    <property type="protein sequence ID" value="KAL2079404.1"/>
    <property type="molecule type" value="Genomic_DNA"/>
</dbReference>
<dbReference type="Proteomes" id="UP001591681">
    <property type="component" value="Unassembled WGS sequence"/>
</dbReference>
<dbReference type="Gene3D" id="4.10.280.10">
    <property type="entry name" value="Helix-loop-helix DNA-binding domain"/>
    <property type="match status" value="1"/>
</dbReference>
<dbReference type="Pfam" id="PF00010">
    <property type="entry name" value="HLH"/>
    <property type="match status" value="1"/>
</dbReference>
<comment type="caution">
    <text evidence="8">The sequence shown here is derived from an EMBL/GenBank/DDBJ whole genome shotgun (WGS) entry which is preliminary data.</text>
</comment>
<dbReference type="PROSITE" id="PS50888">
    <property type="entry name" value="BHLH"/>
    <property type="match status" value="1"/>
</dbReference>
<dbReference type="SUPFAM" id="SSF47459">
    <property type="entry name" value="HLH, helix-loop-helix DNA-binding domain"/>
    <property type="match status" value="1"/>
</dbReference>
<comment type="subcellular location">
    <subcellularLocation>
        <location evidence="1">Nucleus</location>
    </subcellularLocation>
</comment>
<protein>
    <recommendedName>
        <fullName evidence="7">BHLH domain-containing protein</fullName>
    </recommendedName>
</protein>
<evidence type="ECO:0000256" key="2">
    <source>
        <dbReference type="ARBA" id="ARBA00022491"/>
    </source>
</evidence>
<evidence type="ECO:0000256" key="1">
    <source>
        <dbReference type="ARBA" id="ARBA00004123"/>
    </source>
</evidence>
<evidence type="ECO:0000256" key="4">
    <source>
        <dbReference type="ARBA" id="ARBA00023163"/>
    </source>
</evidence>
<evidence type="ECO:0000313" key="9">
    <source>
        <dbReference type="Proteomes" id="UP001591681"/>
    </source>
</evidence>
<dbReference type="PANTHER" id="PTHR10985">
    <property type="entry name" value="BASIC HELIX-LOOP-HELIX TRANSCRIPTION FACTOR, HES-RELATED"/>
    <property type="match status" value="1"/>
</dbReference>
<dbReference type="InterPro" id="IPR011598">
    <property type="entry name" value="bHLH_dom"/>
</dbReference>
<dbReference type="InterPro" id="IPR050370">
    <property type="entry name" value="HES_HEY"/>
</dbReference>
<feature type="domain" description="BHLH" evidence="7">
    <location>
        <begin position="14"/>
        <end position="71"/>
    </location>
</feature>
<dbReference type="SMART" id="SM00353">
    <property type="entry name" value="HLH"/>
    <property type="match status" value="1"/>
</dbReference>